<feature type="region of interest" description="Disordered" evidence="5">
    <location>
        <begin position="363"/>
        <end position="388"/>
    </location>
</feature>
<dbReference type="PANTHER" id="PTHR10984">
    <property type="entry name" value="ENDOPLASMIC RETICULUM-GOLGI INTERMEDIATE COMPARTMENT PROTEIN"/>
    <property type="match status" value="1"/>
</dbReference>
<keyword evidence="3" id="KW-1133">Transmembrane helix</keyword>
<evidence type="ECO:0000256" key="1">
    <source>
        <dbReference type="ARBA" id="ARBA00004370"/>
    </source>
</evidence>
<evidence type="ECO:0000313" key="9">
    <source>
        <dbReference type="Proteomes" id="UP000076722"/>
    </source>
</evidence>
<dbReference type="AlphaFoldDB" id="A0A164VKH6"/>
<evidence type="ECO:0000256" key="2">
    <source>
        <dbReference type="ARBA" id="ARBA00022692"/>
    </source>
</evidence>
<feature type="compositionally biased region" description="Low complexity" evidence="5">
    <location>
        <begin position="426"/>
        <end position="447"/>
    </location>
</feature>
<organism evidence="8 9">
    <name type="scientific">Sistotremastrum niveocremeum HHB9708</name>
    <dbReference type="NCBI Taxonomy" id="1314777"/>
    <lineage>
        <taxon>Eukaryota</taxon>
        <taxon>Fungi</taxon>
        <taxon>Dikarya</taxon>
        <taxon>Basidiomycota</taxon>
        <taxon>Agaricomycotina</taxon>
        <taxon>Agaricomycetes</taxon>
        <taxon>Sistotremastrales</taxon>
        <taxon>Sistotremastraceae</taxon>
        <taxon>Sertulicium</taxon>
        <taxon>Sertulicium niveocremeum</taxon>
    </lineage>
</organism>
<dbReference type="InterPro" id="IPR012936">
    <property type="entry name" value="Erv_C"/>
</dbReference>
<dbReference type="GO" id="GO:0005789">
    <property type="term" value="C:endoplasmic reticulum membrane"/>
    <property type="evidence" value="ECO:0007669"/>
    <property type="project" value="TreeGrafter"/>
</dbReference>
<dbReference type="Pfam" id="PF07970">
    <property type="entry name" value="COPIIcoated_ERV"/>
    <property type="match status" value="1"/>
</dbReference>
<dbReference type="GO" id="GO:0006890">
    <property type="term" value="P:retrograde vesicle-mediated transport, Golgi to endoplasmic reticulum"/>
    <property type="evidence" value="ECO:0007669"/>
    <property type="project" value="TreeGrafter"/>
</dbReference>
<dbReference type="STRING" id="1314777.A0A164VKH6"/>
<name>A0A164VKH6_9AGAM</name>
<keyword evidence="9" id="KW-1185">Reference proteome</keyword>
<dbReference type="PANTHER" id="PTHR10984:SF81">
    <property type="entry name" value="ER-DERIVED VESICLES PROTEIN ERV41"/>
    <property type="match status" value="1"/>
</dbReference>
<accession>A0A164VKH6</accession>
<comment type="subcellular location">
    <subcellularLocation>
        <location evidence="1">Membrane</location>
    </subcellularLocation>
</comment>
<evidence type="ECO:0000313" key="8">
    <source>
        <dbReference type="EMBL" id="KZS94236.1"/>
    </source>
</evidence>
<dbReference type="GO" id="GO:0000139">
    <property type="term" value="C:Golgi membrane"/>
    <property type="evidence" value="ECO:0007669"/>
    <property type="project" value="TreeGrafter"/>
</dbReference>
<dbReference type="GO" id="GO:0006888">
    <property type="term" value="P:endoplasmic reticulum to Golgi vesicle-mediated transport"/>
    <property type="evidence" value="ECO:0007669"/>
    <property type="project" value="TreeGrafter"/>
</dbReference>
<evidence type="ECO:0000259" key="7">
    <source>
        <dbReference type="Pfam" id="PF13850"/>
    </source>
</evidence>
<keyword evidence="2" id="KW-0812">Transmembrane</keyword>
<dbReference type="GO" id="GO:0030134">
    <property type="term" value="C:COPII-coated ER to Golgi transport vesicle"/>
    <property type="evidence" value="ECO:0007669"/>
    <property type="project" value="TreeGrafter"/>
</dbReference>
<evidence type="ECO:0000259" key="6">
    <source>
        <dbReference type="Pfam" id="PF07970"/>
    </source>
</evidence>
<reference evidence="8 9" key="1">
    <citation type="journal article" date="2016" name="Mol. Biol. Evol.">
        <title>Comparative Genomics of Early-Diverging Mushroom-Forming Fungi Provides Insights into the Origins of Lignocellulose Decay Capabilities.</title>
        <authorList>
            <person name="Nagy L.G."/>
            <person name="Riley R."/>
            <person name="Tritt A."/>
            <person name="Adam C."/>
            <person name="Daum C."/>
            <person name="Floudas D."/>
            <person name="Sun H."/>
            <person name="Yadav J.S."/>
            <person name="Pangilinan J."/>
            <person name="Larsson K.H."/>
            <person name="Matsuura K."/>
            <person name="Barry K."/>
            <person name="Labutti K."/>
            <person name="Kuo R."/>
            <person name="Ohm R.A."/>
            <person name="Bhattacharya S.S."/>
            <person name="Shirouzu T."/>
            <person name="Yoshinaga Y."/>
            <person name="Martin F.M."/>
            <person name="Grigoriev I.V."/>
            <person name="Hibbett D.S."/>
        </authorList>
    </citation>
    <scope>NUCLEOTIDE SEQUENCE [LARGE SCALE GENOMIC DNA]</scope>
    <source>
        <strain evidence="8 9">HHB9708</strain>
    </source>
</reference>
<dbReference type="EMBL" id="KV419405">
    <property type="protein sequence ID" value="KZS94236.1"/>
    <property type="molecule type" value="Genomic_DNA"/>
</dbReference>
<gene>
    <name evidence="8" type="ORF">SISNIDRAFT_485153</name>
</gene>
<dbReference type="Pfam" id="PF13850">
    <property type="entry name" value="ERGIC_N"/>
    <property type="match status" value="1"/>
</dbReference>
<keyword evidence="4" id="KW-0472">Membrane</keyword>
<dbReference type="OrthoDB" id="5541786at2759"/>
<feature type="domain" description="Endoplasmic reticulum vesicle transporter N-terminal" evidence="7">
    <location>
        <begin position="21"/>
        <end position="108"/>
    </location>
</feature>
<feature type="region of interest" description="Disordered" evidence="5">
    <location>
        <begin position="426"/>
        <end position="503"/>
    </location>
</feature>
<protein>
    <submittedName>
        <fullName evidence="8">DUF1692-domain-containing protein</fullName>
    </submittedName>
</protein>
<dbReference type="InterPro" id="IPR045888">
    <property type="entry name" value="Erv"/>
</dbReference>
<dbReference type="InterPro" id="IPR039542">
    <property type="entry name" value="Erv_N"/>
</dbReference>
<proteinExistence type="predicted"/>
<feature type="domain" description="Endoplasmic reticulum vesicle transporter C-terminal" evidence="6">
    <location>
        <begin position="174"/>
        <end position="328"/>
    </location>
</feature>
<dbReference type="Proteomes" id="UP000076722">
    <property type="component" value="Unassembled WGS sequence"/>
</dbReference>
<evidence type="ECO:0000256" key="4">
    <source>
        <dbReference type="ARBA" id="ARBA00023136"/>
    </source>
</evidence>
<sequence length="503" mass="55336">MSFDSEESILDKLDKLAPASLQEFDAFPKLPPTYKSRSDSRGALTLVIAFISVLLILNDVGEYIWGWPDYEFNIDREVGSSMNINVDMMVNMPCQYLSVDLRDAVGDRLFLSSAFRRDGTLFDTNQAHALHTQSTALTAQQAVAQSRNSRGFFATLMRKSTEFRPTYNHIPDGSACRIYGSLQVKKVTANLHITTLGHGYASYEHVDHNMMNLSHVITEFSFGPYFPDITQPLDYSYEIAQEPFTAFQYFLTVVPTTYIAPRKSPLRTHQYSVTHYTRVLEHNQGTPGIFFKFDIDPLAIAIHQRTTTFVQLLIRCVGVVGGIWVCMGWAIKVGYKAAEAVTGHKEGDQEIVAVEASGAKRRWTSGDLRPRGKVVPQGNGWVVEGGSPYGSQAGTPSYASNGFGSHSGSPLPGSPYFPASPLVSTTYSPGHSPHSPSSPSLSHSGYPISPRPDLNGYSNEPAPVPGSNDASYGVPPPRSNGLRKYSHSSRGSVDSYDRDLKEK</sequence>
<evidence type="ECO:0000256" key="3">
    <source>
        <dbReference type="ARBA" id="ARBA00022989"/>
    </source>
</evidence>
<evidence type="ECO:0000256" key="5">
    <source>
        <dbReference type="SAM" id="MobiDB-lite"/>
    </source>
</evidence>